<evidence type="ECO:0000256" key="3">
    <source>
        <dbReference type="ARBA" id="ARBA00023315"/>
    </source>
</evidence>
<evidence type="ECO:0000259" key="4">
    <source>
        <dbReference type="Pfam" id="PF01515"/>
    </source>
</evidence>
<dbReference type="Proteomes" id="UP000232638">
    <property type="component" value="Chromosome"/>
</dbReference>
<dbReference type="Pfam" id="PF01515">
    <property type="entry name" value="PTA_PTB"/>
    <property type="match status" value="1"/>
</dbReference>
<gene>
    <name evidence="5" type="ORF">THSYN_24760</name>
</gene>
<dbReference type="AlphaFoldDB" id="A0A2K8UEF1"/>
<keyword evidence="2" id="KW-0808">Transferase</keyword>
<dbReference type="InterPro" id="IPR050500">
    <property type="entry name" value="Phos_Acetyltrans/Butyryltrans"/>
</dbReference>
<dbReference type="PANTHER" id="PTHR43356:SF2">
    <property type="entry name" value="PHOSPHATE ACETYLTRANSFERASE"/>
    <property type="match status" value="1"/>
</dbReference>
<protein>
    <recommendedName>
        <fullName evidence="4">Phosphate acetyl/butaryl transferase domain-containing protein</fullName>
    </recommendedName>
</protein>
<dbReference type="Gene3D" id="3.40.718.10">
    <property type="entry name" value="Isopropylmalate Dehydrogenase"/>
    <property type="match status" value="1"/>
</dbReference>
<evidence type="ECO:0000313" key="6">
    <source>
        <dbReference type="Proteomes" id="UP000232638"/>
    </source>
</evidence>
<dbReference type="InterPro" id="IPR012147">
    <property type="entry name" value="P_Ac_Bu_trans"/>
</dbReference>
<keyword evidence="3" id="KW-0012">Acyltransferase</keyword>
<comment type="similarity">
    <text evidence="1">Belongs to the phosphate acetyltransferase and butyryltransferase family.</text>
</comment>
<dbReference type="RefSeq" id="WP_100921514.1">
    <property type="nucleotide sequence ID" value="NZ_CP020370.1"/>
</dbReference>
<name>A0A2K8UEF1_9GAMM</name>
<dbReference type="InterPro" id="IPR002505">
    <property type="entry name" value="PTA_PTB"/>
</dbReference>
<keyword evidence="6" id="KW-1185">Reference proteome</keyword>
<organism evidence="5 6">
    <name type="scientific">Candidatus Thiodictyon syntrophicum</name>
    <dbReference type="NCBI Taxonomy" id="1166950"/>
    <lineage>
        <taxon>Bacteria</taxon>
        <taxon>Pseudomonadati</taxon>
        <taxon>Pseudomonadota</taxon>
        <taxon>Gammaproteobacteria</taxon>
        <taxon>Chromatiales</taxon>
        <taxon>Chromatiaceae</taxon>
        <taxon>Thiodictyon</taxon>
    </lineage>
</organism>
<accession>A0A2K8UEF1</accession>
<dbReference type="EMBL" id="CP020370">
    <property type="protein sequence ID" value="AUB83839.1"/>
    <property type="molecule type" value="Genomic_DNA"/>
</dbReference>
<evidence type="ECO:0000313" key="5">
    <source>
        <dbReference type="EMBL" id="AUB83839.1"/>
    </source>
</evidence>
<dbReference type="NCBIfam" id="NF006045">
    <property type="entry name" value="PRK08190.1"/>
    <property type="match status" value="1"/>
</dbReference>
<feature type="domain" description="Phosphate acetyl/butaryl transferase" evidence="4">
    <location>
        <begin position="85"/>
        <end position="302"/>
    </location>
</feature>
<dbReference type="KEGG" id="tsy:THSYN_24760"/>
<proteinExistence type="inferred from homology"/>
<dbReference type="PIRSF" id="PIRSF000428">
    <property type="entry name" value="P_Ac_trans"/>
    <property type="match status" value="1"/>
</dbReference>
<sequence length="311" mass="33318">MIHRTEDLVDHVSALGLRTNIAVAAADDADTIKTIHEAWTHGILDATLVGPEGKIRRIAEELAVDLSRFRIIDAAADAECVESCVQLVRTGECEVVMKGRVSTADLIGEMLRKDNGLRTDRVLSHVGAFTSPGENRIMIITDAGINIAPDLARKRDIVMNAVDVMHALGYEHPGVAALSFIEKIENKDLQPSVKQATLDAEQLTQLCRQGQLPGCTVDGPFALDNAISPYAAAHKGIKGEVAGRADVLLAHDINMGNAIYKALQIWVKVVFAGVVVGCKTPVVVPSRVDSPESKLQSIALAILLMKKKAGA</sequence>
<dbReference type="OrthoDB" id="9774179at2"/>
<reference evidence="5 6" key="1">
    <citation type="submission" date="2017-03" db="EMBL/GenBank/DDBJ databases">
        <title>Complete genome sequence of Candidatus 'Thiodictyon syntrophicum' sp. nov. strain Cad16T, a photolithoautotroph purple sulfur bacterium isolated from an alpine meromictic lake.</title>
        <authorList>
            <person name="Luedin S.M."/>
            <person name="Pothier J.F."/>
            <person name="Danza F."/>
            <person name="Storelli N."/>
            <person name="Wittwer M."/>
            <person name="Tonolla M."/>
        </authorList>
    </citation>
    <scope>NUCLEOTIDE SEQUENCE [LARGE SCALE GENOMIC DNA]</scope>
    <source>
        <strain evidence="5 6">Cad16T</strain>
    </source>
</reference>
<dbReference type="SUPFAM" id="SSF53659">
    <property type="entry name" value="Isocitrate/Isopropylmalate dehydrogenase-like"/>
    <property type="match status" value="1"/>
</dbReference>
<evidence type="ECO:0000256" key="1">
    <source>
        <dbReference type="ARBA" id="ARBA00005656"/>
    </source>
</evidence>
<evidence type="ECO:0000256" key="2">
    <source>
        <dbReference type="ARBA" id="ARBA00022679"/>
    </source>
</evidence>
<dbReference type="GO" id="GO:0016746">
    <property type="term" value="F:acyltransferase activity"/>
    <property type="evidence" value="ECO:0007669"/>
    <property type="project" value="UniProtKB-KW"/>
</dbReference>
<dbReference type="PANTHER" id="PTHR43356">
    <property type="entry name" value="PHOSPHATE ACETYLTRANSFERASE"/>
    <property type="match status" value="1"/>
</dbReference>